<proteinExistence type="predicted"/>
<evidence type="ECO:0000313" key="3">
    <source>
        <dbReference type="EMBL" id="ATB27073.1"/>
    </source>
</evidence>
<protein>
    <recommendedName>
        <fullName evidence="5">Galactose oxidase</fullName>
    </recommendedName>
</protein>
<name>A0A250I7A7_9BACT</name>
<dbReference type="KEGG" id="mbd:MEBOL_000508"/>
<evidence type="ECO:0000256" key="1">
    <source>
        <dbReference type="ARBA" id="ARBA00022441"/>
    </source>
</evidence>
<dbReference type="OrthoDB" id="8673369at2"/>
<evidence type="ECO:0000256" key="2">
    <source>
        <dbReference type="ARBA" id="ARBA00022737"/>
    </source>
</evidence>
<dbReference type="EMBL" id="CP022163">
    <property type="protein sequence ID" value="ATB27073.1"/>
    <property type="molecule type" value="Genomic_DNA"/>
</dbReference>
<dbReference type="Pfam" id="PF01344">
    <property type="entry name" value="Kelch_1"/>
    <property type="match status" value="1"/>
</dbReference>
<accession>A0A250I7A7</accession>
<sequence length="377" mass="39883">MKNVLQWSCLMWGAASLLGCGEAGPAREEMGAHAPLATLSQAETTSPWSTTAPMQVERASTPPIALNSGLVLFAGGHTRGSSYFTTTSELYDPFTNTWQSTGGTTGMRARGAAVKLASGKVLMVGGNNDQGMVSSAEVYDPDTGTWSGVGNMSMRRWEHRATLLQSGKVLVTGGEVIRRHEYGYDVHENATSAELYDPATGGFSFAGNIGHDTRLSTPVLLYSGEVLLVSGNTQRVAVYNPDTNSWRAVASIPTSRSGYSTGDNVTATRLYSGTVLVVGGPTVDLYDPYNDQWTAAAPMNHPRLGHTATLLYSGQVLVTGGGVAQSEVYDPYTNTWTVVGIAPNTAKDNTAALLQSGQVLVFGAVFDYQSTASIFTP</sequence>
<evidence type="ECO:0000313" key="4">
    <source>
        <dbReference type="Proteomes" id="UP000217289"/>
    </source>
</evidence>
<dbReference type="SUPFAM" id="SSF117281">
    <property type="entry name" value="Kelch motif"/>
    <property type="match status" value="2"/>
</dbReference>
<dbReference type="InterPro" id="IPR015915">
    <property type="entry name" value="Kelch-typ_b-propeller"/>
</dbReference>
<dbReference type="Proteomes" id="UP000217289">
    <property type="component" value="Chromosome"/>
</dbReference>
<keyword evidence="4" id="KW-1185">Reference proteome</keyword>
<dbReference type="AlphaFoldDB" id="A0A250I7A7"/>
<dbReference type="RefSeq" id="WP_095975928.1">
    <property type="nucleotide sequence ID" value="NZ_CP022163.1"/>
</dbReference>
<dbReference type="InterPro" id="IPR006652">
    <property type="entry name" value="Kelch_1"/>
</dbReference>
<dbReference type="InterPro" id="IPR037293">
    <property type="entry name" value="Gal_Oxidase_central_sf"/>
</dbReference>
<organism evidence="3 4">
    <name type="scientific">Melittangium boletus DSM 14713</name>
    <dbReference type="NCBI Taxonomy" id="1294270"/>
    <lineage>
        <taxon>Bacteria</taxon>
        <taxon>Pseudomonadati</taxon>
        <taxon>Myxococcota</taxon>
        <taxon>Myxococcia</taxon>
        <taxon>Myxococcales</taxon>
        <taxon>Cystobacterineae</taxon>
        <taxon>Archangiaceae</taxon>
        <taxon>Melittangium</taxon>
    </lineage>
</organism>
<dbReference type="SMART" id="SM00612">
    <property type="entry name" value="Kelch"/>
    <property type="match status" value="4"/>
</dbReference>
<keyword evidence="1" id="KW-0880">Kelch repeat</keyword>
<dbReference type="PROSITE" id="PS51257">
    <property type="entry name" value="PROKAR_LIPOPROTEIN"/>
    <property type="match status" value="1"/>
</dbReference>
<evidence type="ECO:0008006" key="5">
    <source>
        <dbReference type="Google" id="ProtNLM"/>
    </source>
</evidence>
<reference evidence="3 4" key="1">
    <citation type="submission" date="2017-06" db="EMBL/GenBank/DDBJ databases">
        <authorList>
            <person name="Kim H.J."/>
            <person name="Triplett B.A."/>
        </authorList>
    </citation>
    <scope>NUCLEOTIDE SEQUENCE [LARGE SCALE GENOMIC DNA]</scope>
    <source>
        <strain evidence="3 4">DSM 14713</strain>
    </source>
</reference>
<gene>
    <name evidence="3" type="ORF">MEBOL_000508</name>
</gene>
<dbReference type="Gene3D" id="2.130.10.80">
    <property type="entry name" value="Galactose oxidase/kelch, beta-propeller"/>
    <property type="match status" value="3"/>
</dbReference>
<dbReference type="PANTHER" id="PTHR45632">
    <property type="entry name" value="LD33804P"/>
    <property type="match status" value="1"/>
</dbReference>
<keyword evidence="2" id="KW-0677">Repeat</keyword>
<dbReference type="Gene3D" id="2.120.10.80">
    <property type="entry name" value="Kelch-type beta propeller"/>
    <property type="match status" value="1"/>
</dbReference>
<dbReference type="PANTHER" id="PTHR45632:SF3">
    <property type="entry name" value="KELCH-LIKE PROTEIN 32"/>
    <property type="match status" value="1"/>
</dbReference>